<dbReference type="Pfam" id="PF00135">
    <property type="entry name" value="COesterase"/>
    <property type="match status" value="1"/>
</dbReference>
<gene>
    <name evidence="6" type="ORF">KP79_PYT08126</name>
</gene>
<dbReference type="EMBL" id="NEDP02004236">
    <property type="protein sequence ID" value="OWF46199.1"/>
    <property type="molecule type" value="Genomic_DNA"/>
</dbReference>
<comment type="caution">
    <text evidence="6">The sequence shown here is derived from an EMBL/GenBank/DDBJ whole genome shotgun (WGS) entry which is preliminary data.</text>
</comment>
<name>A0A210QBV2_MIZYE</name>
<evidence type="ECO:0000256" key="3">
    <source>
        <dbReference type="ARBA" id="ARBA00022801"/>
    </source>
</evidence>
<dbReference type="InterPro" id="IPR019826">
    <property type="entry name" value="Carboxylesterase_B_AS"/>
</dbReference>
<dbReference type="InterPro" id="IPR029058">
    <property type="entry name" value="AB_hydrolase_fold"/>
</dbReference>
<dbReference type="PANTHER" id="PTHR43903">
    <property type="entry name" value="NEUROLIGIN"/>
    <property type="match status" value="1"/>
</dbReference>
<dbReference type="AlphaFoldDB" id="A0A210QBV2"/>
<feature type="signal peptide" evidence="4">
    <location>
        <begin position="1"/>
        <end position="24"/>
    </location>
</feature>
<organism evidence="6 7">
    <name type="scientific">Mizuhopecten yessoensis</name>
    <name type="common">Japanese scallop</name>
    <name type="synonym">Patinopecten yessoensis</name>
    <dbReference type="NCBI Taxonomy" id="6573"/>
    <lineage>
        <taxon>Eukaryota</taxon>
        <taxon>Metazoa</taxon>
        <taxon>Spiralia</taxon>
        <taxon>Lophotrochozoa</taxon>
        <taxon>Mollusca</taxon>
        <taxon>Bivalvia</taxon>
        <taxon>Autobranchia</taxon>
        <taxon>Pteriomorphia</taxon>
        <taxon>Pectinida</taxon>
        <taxon>Pectinoidea</taxon>
        <taxon>Pectinidae</taxon>
        <taxon>Mizuhopecten</taxon>
    </lineage>
</organism>
<evidence type="ECO:0000313" key="6">
    <source>
        <dbReference type="EMBL" id="OWF46199.1"/>
    </source>
</evidence>
<feature type="domain" description="Carboxylesterase type B" evidence="5">
    <location>
        <begin position="33"/>
        <end position="547"/>
    </location>
</feature>
<dbReference type="EC" id="3.1.1.-" evidence="4"/>
<dbReference type="GO" id="GO:0016787">
    <property type="term" value="F:hydrolase activity"/>
    <property type="evidence" value="ECO:0007669"/>
    <property type="project" value="UniProtKB-KW"/>
</dbReference>
<reference evidence="6 7" key="1">
    <citation type="journal article" date="2017" name="Nat. Ecol. Evol.">
        <title>Scallop genome provides insights into evolution of bilaterian karyotype and development.</title>
        <authorList>
            <person name="Wang S."/>
            <person name="Zhang J."/>
            <person name="Jiao W."/>
            <person name="Li J."/>
            <person name="Xun X."/>
            <person name="Sun Y."/>
            <person name="Guo X."/>
            <person name="Huan P."/>
            <person name="Dong B."/>
            <person name="Zhang L."/>
            <person name="Hu X."/>
            <person name="Sun X."/>
            <person name="Wang J."/>
            <person name="Zhao C."/>
            <person name="Wang Y."/>
            <person name="Wang D."/>
            <person name="Huang X."/>
            <person name="Wang R."/>
            <person name="Lv J."/>
            <person name="Li Y."/>
            <person name="Zhang Z."/>
            <person name="Liu B."/>
            <person name="Lu W."/>
            <person name="Hui Y."/>
            <person name="Liang J."/>
            <person name="Zhou Z."/>
            <person name="Hou R."/>
            <person name="Li X."/>
            <person name="Liu Y."/>
            <person name="Li H."/>
            <person name="Ning X."/>
            <person name="Lin Y."/>
            <person name="Zhao L."/>
            <person name="Xing Q."/>
            <person name="Dou J."/>
            <person name="Li Y."/>
            <person name="Mao J."/>
            <person name="Guo H."/>
            <person name="Dou H."/>
            <person name="Li T."/>
            <person name="Mu C."/>
            <person name="Jiang W."/>
            <person name="Fu Q."/>
            <person name="Fu X."/>
            <person name="Miao Y."/>
            <person name="Liu J."/>
            <person name="Yu Q."/>
            <person name="Li R."/>
            <person name="Liao H."/>
            <person name="Li X."/>
            <person name="Kong Y."/>
            <person name="Jiang Z."/>
            <person name="Chourrout D."/>
            <person name="Li R."/>
            <person name="Bao Z."/>
        </authorList>
    </citation>
    <scope>NUCLEOTIDE SEQUENCE [LARGE SCALE GENOMIC DNA]</scope>
    <source>
        <strain evidence="6 7">PY_sf001</strain>
    </source>
</reference>
<dbReference type="InterPro" id="IPR002018">
    <property type="entry name" value="CarbesteraseB"/>
</dbReference>
<dbReference type="InterPro" id="IPR051093">
    <property type="entry name" value="Neuroligin/BSAL"/>
</dbReference>
<comment type="similarity">
    <text evidence="1 4">Belongs to the type-B carboxylesterase/lipase family.</text>
</comment>
<dbReference type="SUPFAM" id="SSF53474">
    <property type="entry name" value="alpha/beta-Hydrolases"/>
    <property type="match status" value="1"/>
</dbReference>
<evidence type="ECO:0000259" key="5">
    <source>
        <dbReference type="Pfam" id="PF00135"/>
    </source>
</evidence>
<keyword evidence="2 4" id="KW-0732">Signal</keyword>
<dbReference type="InterPro" id="IPR019819">
    <property type="entry name" value="Carboxylesterase_B_CS"/>
</dbReference>
<proteinExistence type="inferred from homology"/>
<dbReference type="PROSITE" id="PS00122">
    <property type="entry name" value="CARBOXYLESTERASE_B_1"/>
    <property type="match status" value="1"/>
</dbReference>
<sequence>MKSQIVPFILCLSCVVLWHHVIFGEYREYVTRQTLYGTIRGVVTNRLVGEHVEQYLGVPFAAPPKHSLRFERPQRPRPWKSVLDTLELPPACPQMHDFQYVHQHYPDFWNEDEDCLYLNIFVPLNTSTNSPLPVLLYIHGGSNEVGMGGMFDGDILAGFGDIIVINFNYRLGAFGFFGAKEEGLEGNYGFLDQVAAMRWVNGNIHFFGGDPNRVTIDGHSAGAADVGFHLISPLTKGLFKYAVIQSGSPLAFWAMAKSSWKKGYNVNLTCQDYWCPSGSNSVDYKQFLKDLPMTQIRFIPGRTTASNLITFPAVVDGYYLKERPEMTFQTGRFHGEAYLMSFTRDEGSEHAEVLLEQYEKKEEFSQEMFKKVLQLYKSAFPNVCGLTELILHEYSNWDYLRRDNESLLNFIEMESDLVFVAPMINMANMMAEWTRRLYLFSFEHTSHLAPGPKWKGVPHGRDLFYLFGAPLVGHPLYTYSETDKQASRTVMTLWSNFVKHGFLTLDGETPYLIYNTSTRSINRLLLDEEKLNIQAHPNFKPRKMAFWNTFLPLMDESGCICSASSLSLHIHSVLLAISLVLAVCCTRIGLES</sequence>
<keyword evidence="7" id="KW-1185">Reference proteome</keyword>
<dbReference type="Gene3D" id="3.40.50.1820">
    <property type="entry name" value="alpha/beta hydrolase"/>
    <property type="match status" value="1"/>
</dbReference>
<evidence type="ECO:0000256" key="4">
    <source>
        <dbReference type="RuleBase" id="RU361235"/>
    </source>
</evidence>
<evidence type="ECO:0000313" key="7">
    <source>
        <dbReference type="Proteomes" id="UP000242188"/>
    </source>
</evidence>
<protein>
    <recommendedName>
        <fullName evidence="4">Carboxylic ester hydrolase</fullName>
        <ecNumber evidence="4">3.1.1.-</ecNumber>
    </recommendedName>
</protein>
<accession>A0A210QBV2</accession>
<dbReference type="ESTHER" id="mizye-a0a210qbv2">
    <property type="family name" value="Neuroligin"/>
</dbReference>
<keyword evidence="3 4" id="KW-0378">Hydrolase</keyword>
<feature type="chain" id="PRO_5011832907" description="Carboxylic ester hydrolase" evidence="4">
    <location>
        <begin position="25"/>
        <end position="592"/>
    </location>
</feature>
<evidence type="ECO:0000256" key="1">
    <source>
        <dbReference type="ARBA" id="ARBA00005964"/>
    </source>
</evidence>
<dbReference type="PROSITE" id="PS00941">
    <property type="entry name" value="CARBOXYLESTERASE_B_2"/>
    <property type="match status" value="1"/>
</dbReference>
<dbReference type="OrthoDB" id="19653at2759"/>
<evidence type="ECO:0000256" key="2">
    <source>
        <dbReference type="ARBA" id="ARBA00022729"/>
    </source>
</evidence>
<dbReference type="Proteomes" id="UP000242188">
    <property type="component" value="Unassembled WGS sequence"/>
</dbReference>